<keyword evidence="2" id="KW-1185">Reference proteome</keyword>
<name>A0A9D4LPY9_DREPO</name>
<reference evidence="1" key="2">
    <citation type="submission" date="2020-11" db="EMBL/GenBank/DDBJ databases">
        <authorList>
            <person name="McCartney M.A."/>
            <person name="Auch B."/>
            <person name="Kono T."/>
            <person name="Mallez S."/>
            <person name="Becker A."/>
            <person name="Gohl D.M."/>
            <person name="Silverstein K.A.T."/>
            <person name="Koren S."/>
            <person name="Bechman K.B."/>
            <person name="Herman A."/>
            <person name="Abrahante J.E."/>
            <person name="Garbe J."/>
        </authorList>
    </citation>
    <scope>NUCLEOTIDE SEQUENCE</scope>
    <source>
        <strain evidence="1">Duluth1</strain>
        <tissue evidence="1">Whole animal</tissue>
    </source>
</reference>
<accession>A0A9D4LPY9</accession>
<evidence type="ECO:0000313" key="2">
    <source>
        <dbReference type="Proteomes" id="UP000828390"/>
    </source>
</evidence>
<proteinExistence type="predicted"/>
<gene>
    <name evidence="1" type="ORF">DPMN_025001</name>
</gene>
<comment type="caution">
    <text evidence="1">The sequence shown here is derived from an EMBL/GenBank/DDBJ whole genome shotgun (WGS) entry which is preliminary data.</text>
</comment>
<organism evidence="1 2">
    <name type="scientific">Dreissena polymorpha</name>
    <name type="common">Zebra mussel</name>
    <name type="synonym">Mytilus polymorpha</name>
    <dbReference type="NCBI Taxonomy" id="45954"/>
    <lineage>
        <taxon>Eukaryota</taxon>
        <taxon>Metazoa</taxon>
        <taxon>Spiralia</taxon>
        <taxon>Lophotrochozoa</taxon>
        <taxon>Mollusca</taxon>
        <taxon>Bivalvia</taxon>
        <taxon>Autobranchia</taxon>
        <taxon>Heteroconchia</taxon>
        <taxon>Euheterodonta</taxon>
        <taxon>Imparidentia</taxon>
        <taxon>Neoheterodontei</taxon>
        <taxon>Myida</taxon>
        <taxon>Dreissenoidea</taxon>
        <taxon>Dreissenidae</taxon>
        <taxon>Dreissena</taxon>
    </lineage>
</organism>
<reference evidence="1" key="1">
    <citation type="journal article" date="2019" name="bioRxiv">
        <title>The Genome of the Zebra Mussel, Dreissena polymorpha: A Resource for Invasive Species Research.</title>
        <authorList>
            <person name="McCartney M.A."/>
            <person name="Auch B."/>
            <person name="Kono T."/>
            <person name="Mallez S."/>
            <person name="Zhang Y."/>
            <person name="Obille A."/>
            <person name="Becker A."/>
            <person name="Abrahante J.E."/>
            <person name="Garbe J."/>
            <person name="Badalamenti J.P."/>
            <person name="Herman A."/>
            <person name="Mangelson H."/>
            <person name="Liachko I."/>
            <person name="Sullivan S."/>
            <person name="Sone E.D."/>
            <person name="Koren S."/>
            <person name="Silverstein K.A.T."/>
            <person name="Beckman K.B."/>
            <person name="Gohl D.M."/>
        </authorList>
    </citation>
    <scope>NUCLEOTIDE SEQUENCE</scope>
    <source>
        <strain evidence="1">Duluth1</strain>
        <tissue evidence="1">Whole animal</tissue>
    </source>
</reference>
<evidence type="ECO:0000313" key="1">
    <source>
        <dbReference type="EMBL" id="KAH3862045.1"/>
    </source>
</evidence>
<dbReference type="Proteomes" id="UP000828390">
    <property type="component" value="Unassembled WGS sequence"/>
</dbReference>
<protein>
    <submittedName>
        <fullName evidence="1">Uncharacterized protein</fullName>
    </submittedName>
</protein>
<dbReference type="AlphaFoldDB" id="A0A9D4LPY9"/>
<sequence length="58" mass="6683">MQELQQQAYVCKTSAGRPVICFGMSLPVRNWANSELNVLQLLLRRWYLSGLETNNKRG</sequence>
<dbReference type="EMBL" id="JAIWYP010000002">
    <property type="protein sequence ID" value="KAH3862045.1"/>
    <property type="molecule type" value="Genomic_DNA"/>
</dbReference>